<dbReference type="Proteomes" id="UP000675968">
    <property type="component" value="Unassembled WGS sequence"/>
</dbReference>
<name>A0A8T4L8W4_9ARCH</name>
<reference evidence="1" key="1">
    <citation type="submission" date="2021-03" db="EMBL/GenBank/DDBJ databases">
        <authorList>
            <person name="Jaffe A."/>
        </authorList>
    </citation>
    <scope>NUCLEOTIDE SEQUENCE</scope>
    <source>
        <strain evidence="1">RIFCSPLOWO2_01_FULL_AR10_48_17</strain>
    </source>
</reference>
<evidence type="ECO:0000313" key="2">
    <source>
        <dbReference type="Proteomes" id="UP000675968"/>
    </source>
</evidence>
<evidence type="ECO:0008006" key="3">
    <source>
        <dbReference type="Google" id="ProtNLM"/>
    </source>
</evidence>
<protein>
    <recommendedName>
        <fullName evidence="3">DUF296 domain-containing protein</fullName>
    </recommendedName>
</protein>
<proteinExistence type="predicted"/>
<gene>
    <name evidence="1" type="ORF">J4215_05395</name>
</gene>
<comment type="caution">
    <text evidence="1">The sequence shown here is derived from an EMBL/GenBank/DDBJ whole genome shotgun (WGS) entry which is preliminary data.</text>
</comment>
<sequence length="126" mass="14266">MTTSPESMLWTKNATKRILQLVFDENDDVLKCLETAMIEHNIHEVTIIEATGNIKSGIGNYLLGSRLFSYNFDNTRIKMTTGHFKRSKDGLFGVLKIIPQDDNNHVTIAKAIAGPDLELKVSYYEF</sequence>
<organism evidence="1 2">
    <name type="scientific">Candidatus Iainarchaeum sp</name>
    <dbReference type="NCBI Taxonomy" id="3101447"/>
    <lineage>
        <taxon>Archaea</taxon>
        <taxon>Candidatus Iainarchaeota</taxon>
        <taxon>Candidatus Iainarchaeia</taxon>
        <taxon>Candidatus Iainarchaeales</taxon>
        <taxon>Candidatus Iainarchaeaceae</taxon>
        <taxon>Candidatus Iainarchaeum</taxon>
    </lineage>
</organism>
<reference evidence="1" key="2">
    <citation type="submission" date="2021-05" db="EMBL/GenBank/DDBJ databases">
        <title>Protein family content uncovers lineage relationships and bacterial pathway maintenance mechanisms in DPANN archaea.</title>
        <authorList>
            <person name="Castelle C.J."/>
            <person name="Meheust R."/>
            <person name="Jaffe A.L."/>
            <person name="Seitz K."/>
            <person name="Gong X."/>
            <person name="Baker B.J."/>
            <person name="Banfield J.F."/>
        </authorList>
    </citation>
    <scope>NUCLEOTIDE SEQUENCE</scope>
    <source>
        <strain evidence="1">RIFCSPLOWO2_01_FULL_AR10_48_17</strain>
    </source>
</reference>
<dbReference type="EMBL" id="JAGVWC010000011">
    <property type="protein sequence ID" value="MBS3061989.1"/>
    <property type="molecule type" value="Genomic_DNA"/>
</dbReference>
<evidence type="ECO:0000313" key="1">
    <source>
        <dbReference type="EMBL" id="MBS3061989.1"/>
    </source>
</evidence>
<accession>A0A8T4L8W4</accession>
<dbReference type="AlphaFoldDB" id="A0A8T4L8W4"/>